<name>N1QB98_PSEFD</name>
<dbReference type="Proteomes" id="UP000016932">
    <property type="component" value="Unassembled WGS sequence"/>
</dbReference>
<keyword evidence="1" id="KW-0732">Signal</keyword>
<sequence length="135" mass="13447">MRFLEFSALAAGLVAAVPHEVQPYGAMTTSAPVTSATTTQYTTVTVFRVATTITATRNGTMATYESTSTETSPLAAATAPYRTGALYGYGNSTAVGTGALPSATYSGPASTGAAGKLNVQAFGLAAAVGVIGLLV</sequence>
<dbReference type="HOGENOM" id="CLU_1886646_0_0_1"/>
<feature type="signal peptide" evidence="1">
    <location>
        <begin position="1"/>
        <end position="16"/>
    </location>
</feature>
<dbReference type="AlphaFoldDB" id="N1QB98"/>
<dbReference type="GeneID" id="19336978"/>
<reference evidence="2 3" key="1">
    <citation type="journal article" date="2012" name="PLoS Pathog.">
        <title>Diverse lifestyles and strategies of plant pathogenesis encoded in the genomes of eighteen Dothideomycetes fungi.</title>
        <authorList>
            <person name="Ohm R.A."/>
            <person name="Feau N."/>
            <person name="Henrissat B."/>
            <person name="Schoch C.L."/>
            <person name="Horwitz B.A."/>
            <person name="Barry K.W."/>
            <person name="Condon B.J."/>
            <person name="Copeland A.C."/>
            <person name="Dhillon B."/>
            <person name="Glaser F."/>
            <person name="Hesse C.N."/>
            <person name="Kosti I."/>
            <person name="LaButti K."/>
            <person name="Lindquist E.A."/>
            <person name="Lucas S."/>
            <person name="Salamov A.A."/>
            <person name="Bradshaw R.E."/>
            <person name="Ciuffetti L."/>
            <person name="Hamelin R.C."/>
            <person name="Kema G.H.J."/>
            <person name="Lawrence C."/>
            <person name="Scott J.A."/>
            <person name="Spatafora J.W."/>
            <person name="Turgeon B.G."/>
            <person name="de Wit P.J.G.M."/>
            <person name="Zhong S."/>
            <person name="Goodwin S.B."/>
            <person name="Grigoriev I.V."/>
        </authorList>
    </citation>
    <scope>NUCLEOTIDE SEQUENCE [LARGE SCALE GENOMIC DNA]</scope>
    <source>
        <strain evidence="2 3">CIRAD86</strain>
    </source>
</reference>
<evidence type="ECO:0000313" key="3">
    <source>
        <dbReference type="Proteomes" id="UP000016932"/>
    </source>
</evidence>
<evidence type="ECO:0000256" key="1">
    <source>
        <dbReference type="SAM" id="SignalP"/>
    </source>
</evidence>
<dbReference type="VEuPathDB" id="FungiDB:MYCFIDRAFT_210058"/>
<dbReference type="KEGG" id="pfj:MYCFIDRAFT_210058"/>
<proteinExistence type="predicted"/>
<dbReference type="EMBL" id="KB446555">
    <property type="protein sequence ID" value="EME89326.1"/>
    <property type="molecule type" value="Genomic_DNA"/>
</dbReference>
<evidence type="ECO:0000313" key="2">
    <source>
        <dbReference type="EMBL" id="EME89326.1"/>
    </source>
</evidence>
<gene>
    <name evidence="2" type="ORF">MYCFIDRAFT_210058</name>
</gene>
<organism evidence="2 3">
    <name type="scientific">Pseudocercospora fijiensis (strain CIRAD86)</name>
    <name type="common">Black leaf streak disease fungus</name>
    <name type="synonym">Mycosphaerella fijiensis</name>
    <dbReference type="NCBI Taxonomy" id="383855"/>
    <lineage>
        <taxon>Eukaryota</taxon>
        <taxon>Fungi</taxon>
        <taxon>Dikarya</taxon>
        <taxon>Ascomycota</taxon>
        <taxon>Pezizomycotina</taxon>
        <taxon>Dothideomycetes</taxon>
        <taxon>Dothideomycetidae</taxon>
        <taxon>Mycosphaerellales</taxon>
        <taxon>Mycosphaerellaceae</taxon>
        <taxon>Pseudocercospora</taxon>
    </lineage>
</organism>
<accession>N1QB98</accession>
<dbReference type="OrthoDB" id="3649429at2759"/>
<protein>
    <submittedName>
        <fullName evidence="2">Uncharacterized protein</fullName>
    </submittedName>
</protein>
<keyword evidence="3" id="KW-1185">Reference proteome</keyword>
<dbReference type="eggNOG" id="ENOG502RQ3N">
    <property type="taxonomic scope" value="Eukaryota"/>
</dbReference>
<dbReference type="RefSeq" id="XP_007922006.1">
    <property type="nucleotide sequence ID" value="XM_007923815.1"/>
</dbReference>
<feature type="chain" id="PRO_5004109447" evidence="1">
    <location>
        <begin position="17"/>
        <end position="135"/>
    </location>
</feature>